<evidence type="ECO:0000313" key="2">
    <source>
        <dbReference type="Proteomes" id="UP000274822"/>
    </source>
</evidence>
<dbReference type="Proteomes" id="UP000274822">
    <property type="component" value="Unassembled WGS sequence"/>
</dbReference>
<reference evidence="1 2" key="1">
    <citation type="journal article" date="2018" name="New Phytol.">
        <title>Phylogenomics of Endogonaceae and evolution of mycorrhizas within Mucoromycota.</title>
        <authorList>
            <person name="Chang Y."/>
            <person name="Desiro A."/>
            <person name="Na H."/>
            <person name="Sandor L."/>
            <person name="Lipzen A."/>
            <person name="Clum A."/>
            <person name="Barry K."/>
            <person name="Grigoriev I.V."/>
            <person name="Martin F.M."/>
            <person name="Stajich J.E."/>
            <person name="Smith M.E."/>
            <person name="Bonito G."/>
            <person name="Spatafora J.W."/>
        </authorList>
    </citation>
    <scope>NUCLEOTIDE SEQUENCE [LARGE SCALE GENOMIC DNA]</scope>
    <source>
        <strain evidence="1 2">AD002</strain>
    </source>
</reference>
<accession>A0A433QSJ5</accession>
<keyword evidence="2" id="KW-1185">Reference proteome</keyword>
<comment type="caution">
    <text evidence="1">The sequence shown here is derived from an EMBL/GenBank/DDBJ whole genome shotgun (WGS) entry which is preliminary data.</text>
</comment>
<dbReference type="EMBL" id="RBNJ01001804">
    <property type="protein sequence ID" value="RUS32753.1"/>
    <property type="molecule type" value="Genomic_DNA"/>
</dbReference>
<proteinExistence type="predicted"/>
<gene>
    <name evidence="1" type="ORF">BC938DRAFT_474418</name>
</gene>
<dbReference type="AlphaFoldDB" id="A0A433QSJ5"/>
<protein>
    <submittedName>
        <fullName evidence="1">Uncharacterized protein</fullName>
    </submittedName>
</protein>
<evidence type="ECO:0000313" key="1">
    <source>
        <dbReference type="EMBL" id="RUS32753.1"/>
    </source>
</evidence>
<organism evidence="1 2">
    <name type="scientific">Jimgerdemannia flammicorona</name>
    <dbReference type="NCBI Taxonomy" id="994334"/>
    <lineage>
        <taxon>Eukaryota</taxon>
        <taxon>Fungi</taxon>
        <taxon>Fungi incertae sedis</taxon>
        <taxon>Mucoromycota</taxon>
        <taxon>Mucoromycotina</taxon>
        <taxon>Endogonomycetes</taxon>
        <taxon>Endogonales</taxon>
        <taxon>Endogonaceae</taxon>
        <taxon>Jimgerdemannia</taxon>
    </lineage>
</organism>
<sequence>MTSDWRGVARKCSPSRSWSYRGIAMCIISTPQHASANVTGHTDPARAQFTTSSRLVVTYSAAFEGTGLRIPTSPNWFGCMDVEWARRGTRVRVAAGTDLMSWRPSLVDVIVVLCDAWGGSWECAGVFYGR</sequence>
<name>A0A433QSJ5_9FUNG</name>